<reference evidence="8 9" key="1">
    <citation type="submission" date="2018-09" db="EMBL/GenBank/DDBJ databases">
        <title>Altererythrobacter spongiae sp. nov., isolated from a marine sponge.</title>
        <authorList>
            <person name="Zhuang L."/>
            <person name="Luo L."/>
        </authorList>
    </citation>
    <scope>NUCLEOTIDE SEQUENCE [LARGE SCALE GENOMIC DNA]</scope>
    <source>
        <strain evidence="8 9">HN-Y73</strain>
    </source>
</reference>
<dbReference type="Pfam" id="PF04542">
    <property type="entry name" value="Sigma70_r2"/>
    <property type="match status" value="1"/>
</dbReference>
<dbReference type="PANTHER" id="PTHR43133">
    <property type="entry name" value="RNA POLYMERASE ECF-TYPE SIGMA FACTO"/>
    <property type="match status" value="1"/>
</dbReference>
<dbReference type="EMBL" id="RAPF01000015">
    <property type="protein sequence ID" value="RKF17553.1"/>
    <property type="molecule type" value="Genomic_DNA"/>
</dbReference>
<dbReference type="Gene3D" id="1.10.10.10">
    <property type="entry name" value="Winged helix-like DNA-binding domain superfamily/Winged helix DNA-binding domain"/>
    <property type="match status" value="1"/>
</dbReference>
<comment type="similarity">
    <text evidence="1">Belongs to the sigma-70 factor family. ECF subfamily.</text>
</comment>
<feature type="region of interest" description="Disordered" evidence="5">
    <location>
        <begin position="1"/>
        <end position="21"/>
    </location>
</feature>
<name>A0A420EA39_9SPHN</name>
<dbReference type="AlphaFoldDB" id="A0A420EA39"/>
<evidence type="ECO:0000256" key="4">
    <source>
        <dbReference type="ARBA" id="ARBA00023163"/>
    </source>
</evidence>
<keyword evidence="3" id="KW-0731">Sigma factor</keyword>
<evidence type="ECO:0000256" key="5">
    <source>
        <dbReference type="SAM" id="MobiDB-lite"/>
    </source>
</evidence>
<dbReference type="InterPro" id="IPR013249">
    <property type="entry name" value="RNA_pol_sigma70_r4_t2"/>
</dbReference>
<dbReference type="SUPFAM" id="SSF88946">
    <property type="entry name" value="Sigma2 domain of RNA polymerase sigma factors"/>
    <property type="match status" value="1"/>
</dbReference>
<dbReference type="InterPro" id="IPR007627">
    <property type="entry name" value="RNA_pol_sigma70_r2"/>
</dbReference>
<dbReference type="OrthoDB" id="9784272at2"/>
<dbReference type="InterPro" id="IPR013325">
    <property type="entry name" value="RNA_pol_sigma_r2"/>
</dbReference>
<dbReference type="GO" id="GO:0016987">
    <property type="term" value="F:sigma factor activity"/>
    <property type="evidence" value="ECO:0007669"/>
    <property type="project" value="UniProtKB-KW"/>
</dbReference>
<dbReference type="InterPro" id="IPR014284">
    <property type="entry name" value="RNA_pol_sigma-70_dom"/>
</dbReference>
<dbReference type="InterPro" id="IPR036388">
    <property type="entry name" value="WH-like_DNA-bd_sf"/>
</dbReference>
<dbReference type="Proteomes" id="UP000284395">
    <property type="component" value="Unassembled WGS sequence"/>
</dbReference>
<keyword evidence="4" id="KW-0804">Transcription</keyword>
<evidence type="ECO:0000256" key="3">
    <source>
        <dbReference type="ARBA" id="ARBA00023082"/>
    </source>
</evidence>
<sequence length="191" mass="21064">MAIAADYPGSATDERKGKRGVPHRKDALKLFLAHRASLIRYARSIVGNVDDAEDVVQEAWLKFSSVAAKRPMAEPMSYMRTTVRNLALNGSTRKRIEARIFAPNGQTDATDVPSDSPTPESTAISRDEYARILAALEDMPERMRTAVEMHRLGAKKLKDIAAHLGISITTAHTLVLDGIEHCRAKTDRSPE</sequence>
<dbReference type="GO" id="GO:0003677">
    <property type="term" value="F:DNA binding"/>
    <property type="evidence" value="ECO:0007669"/>
    <property type="project" value="InterPro"/>
</dbReference>
<feature type="domain" description="RNA polymerase sigma factor 70 region 4 type 2" evidence="7">
    <location>
        <begin position="131"/>
        <end position="182"/>
    </location>
</feature>
<dbReference type="SUPFAM" id="SSF88659">
    <property type="entry name" value="Sigma3 and sigma4 domains of RNA polymerase sigma factors"/>
    <property type="match status" value="1"/>
</dbReference>
<dbReference type="Pfam" id="PF08281">
    <property type="entry name" value="Sigma70_r4_2"/>
    <property type="match status" value="1"/>
</dbReference>
<dbReference type="InterPro" id="IPR039425">
    <property type="entry name" value="RNA_pol_sigma-70-like"/>
</dbReference>
<evidence type="ECO:0000313" key="9">
    <source>
        <dbReference type="Proteomes" id="UP000284395"/>
    </source>
</evidence>
<evidence type="ECO:0000256" key="2">
    <source>
        <dbReference type="ARBA" id="ARBA00023015"/>
    </source>
</evidence>
<gene>
    <name evidence="8" type="ORF">D6851_16505</name>
</gene>
<evidence type="ECO:0000259" key="6">
    <source>
        <dbReference type="Pfam" id="PF04542"/>
    </source>
</evidence>
<keyword evidence="2" id="KW-0805">Transcription regulation</keyword>
<dbReference type="InterPro" id="IPR013324">
    <property type="entry name" value="RNA_pol_sigma_r3/r4-like"/>
</dbReference>
<comment type="caution">
    <text evidence="8">The sequence shown here is derived from an EMBL/GenBank/DDBJ whole genome shotgun (WGS) entry which is preliminary data.</text>
</comment>
<protein>
    <submittedName>
        <fullName evidence="8">Sigma-70 family RNA polymerase sigma factor</fullName>
    </submittedName>
</protein>
<dbReference type="Gene3D" id="1.10.1740.10">
    <property type="match status" value="1"/>
</dbReference>
<dbReference type="PANTHER" id="PTHR43133:SF63">
    <property type="entry name" value="RNA POLYMERASE SIGMA FACTOR FECI-RELATED"/>
    <property type="match status" value="1"/>
</dbReference>
<evidence type="ECO:0000313" key="8">
    <source>
        <dbReference type="EMBL" id="RKF17553.1"/>
    </source>
</evidence>
<accession>A0A420EA39</accession>
<dbReference type="GO" id="GO:0006352">
    <property type="term" value="P:DNA-templated transcription initiation"/>
    <property type="evidence" value="ECO:0007669"/>
    <property type="project" value="InterPro"/>
</dbReference>
<organism evidence="8 9">
    <name type="scientific">Altericroceibacterium spongiae</name>
    <dbReference type="NCBI Taxonomy" id="2320269"/>
    <lineage>
        <taxon>Bacteria</taxon>
        <taxon>Pseudomonadati</taxon>
        <taxon>Pseudomonadota</taxon>
        <taxon>Alphaproteobacteria</taxon>
        <taxon>Sphingomonadales</taxon>
        <taxon>Erythrobacteraceae</taxon>
        <taxon>Altericroceibacterium</taxon>
    </lineage>
</organism>
<dbReference type="NCBIfam" id="TIGR02937">
    <property type="entry name" value="sigma70-ECF"/>
    <property type="match status" value="1"/>
</dbReference>
<proteinExistence type="inferred from homology"/>
<feature type="domain" description="RNA polymerase sigma-70 region 2" evidence="6">
    <location>
        <begin position="30"/>
        <end position="94"/>
    </location>
</feature>
<evidence type="ECO:0000256" key="1">
    <source>
        <dbReference type="ARBA" id="ARBA00010641"/>
    </source>
</evidence>
<evidence type="ECO:0000259" key="7">
    <source>
        <dbReference type="Pfam" id="PF08281"/>
    </source>
</evidence>
<keyword evidence="9" id="KW-1185">Reference proteome</keyword>